<dbReference type="RefSeq" id="WP_012559550.1">
    <property type="nucleotide sequence ID" value="NC_011369.1"/>
</dbReference>
<dbReference type="EMBL" id="CP001191">
    <property type="protein sequence ID" value="ACI57417.1"/>
    <property type="molecule type" value="Genomic_DNA"/>
</dbReference>
<name>A0ABF7QTB8_RHILW</name>
<evidence type="ECO:0000313" key="2">
    <source>
        <dbReference type="Proteomes" id="UP000008330"/>
    </source>
</evidence>
<proteinExistence type="predicted"/>
<dbReference type="KEGG" id="rlt:Rleg2_4155"/>
<gene>
    <name evidence="1" type="ordered locus">Rleg2_4155</name>
</gene>
<reference evidence="1 2" key="1">
    <citation type="journal article" date="2010" name="Stand. Genomic Sci.">
        <title>Complete genome sequence of Rhizobium leguminosarum bv trifolii strain WSM2304, an effective microsymbiont of the South American clover Trifolium polymorphum.</title>
        <authorList>
            <person name="Reeve W."/>
            <person name="O'Hara G."/>
            <person name="Chain P."/>
            <person name="Ardley J."/>
            <person name="Brau L."/>
            <person name="Nandesena K."/>
            <person name="Tiwari R."/>
            <person name="Malfatti S."/>
            <person name="Kiss H."/>
            <person name="Lapidus A."/>
            <person name="Copeland A."/>
            <person name="Nolan M."/>
            <person name="Land M."/>
            <person name="Ivanova N."/>
            <person name="Mavromatis K."/>
            <person name="Markowitz V."/>
            <person name="Kyrpides N."/>
            <person name="Melino V."/>
            <person name="Denton M."/>
            <person name="Yates R."/>
            <person name="Howieson J."/>
        </authorList>
    </citation>
    <scope>NUCLEOTIDE SEQUENCE [LARGE SCALE GENOMIC DNA]</scope>
    <source>
        <strain evidence="1 2">WSM2304</strain>
    </source>
</reference>
<keyword evidence="2" id="KW-1185">Reference proteome</keyword>
<dbReference type="Proteomes" id="UP000008330">
    <property type="component" value="Chromosome"/>
</dbReference>
<dbReference type="AlphaFoldDB" id="A0ABF7QTB8"/>
<evidence type="ECO:0000313" key="1">
    <source>
        <dbReference type="EMBL" id="ACI57417.1"/>
    </source>
</evidence>
<protein>
    <submittedName>
        <fullName evidence="1">Uncharacterized protein</fullName>
    </submittedName>
</protein>
<sequence length="134" mass="14896">MTVYVRRVEGRIVEVCGAPQPGQQFSAIDDSNEEVQALINPKRTLGLADYAAAVQAHVDAVAMSREFHDGVTAATYLTSTIPRWKADAEAFVAWRDQVWAYSYGELDKVKNGQRLQPTINAFINELPAISWPDE</sequence>
<organism evidence="1 2">
    <name type="scientific">Rhizobium leguminosarum bv. trifolii (strain WSM2304)</name>
    <dbReference type="NCBI Taxonomy" id="395492"/>
    <lineage>
        <taxon>Bacteria</taxon>
        <taxon>Pseudomonadati</taxon>
        <taxon>Pseudomonadota</taxon>
        <taxon>Alphaproteobacteria</taxon>
        <taxon>Hyphomicrobiales</taxon>
        <taxon>Rhizobiaceae</taxon>
        <taxon>Rhizobium/Agrobacterium group</taxon>
        <taxon>Rhizobium</taxon>
    </lineage>
</organism>
<accession>A0ABF7QTB8</accession>